<evidence type="ECO:0000313" key="2">
    <source>
        <dbReference type="Proteomes" id="UP000223738"/>
    </source>
</evidence>
<proteinExistence type="predicted"/>
<accession>A0A1S5R1T1</accession>
<organism evidence="1 2">
    <name type="scientific">Pseudomonas phage phiPMW</name>
    <dbReference type="NCBI Taxonomy" id="1815582"/>
    <lineage>
        <taxon>Viruses</taxon>
        <taxon>Duplodnaviria</taxon>
        <taxon>Heunggongvirae</taxon>
        <taxon>Uroviricota</taxon>
        <taxon>Caudoviricetes</taxon>
        <taxon>Plaisancevirus</taxon>
        <taxon>Plaisancevirus PMW</taxon>
    </lineage>
</organism>
<dbReference type="EMBL" id="KU862660">
    <property type="protein sequence ID" value="ANA49338.1"/>
    <property type="molecule type" value="Genomic_DNA"/>
</dbReference>
<reference evidence="1 2" key="1">
    <citation type="submission" date="2016-03" db="EMBL/GenBank/DDBJ databases">
        <title>Characterization of pf16 and phiPMW: Two novel phages infecting Pseudomonas putida PpG1.</title>
        <authorList>
            <person name="Magill D.J."/>
            <person name="Krylov V.N."/>
            <person name="Allen C.C.R."/>
            <person name="McGrath J.W."/>
            <person name="Quinn J.P."/>
            <person name="Kulakov L.A."/>
        </authorList>
    </citation>
    <scope>NUCLEOTIDE SEQUENCE [LARGE SCALE GENOMIC DNA]</scope>
</reference>
<gene>
    <name evidence="1" type="ORF">PMW_213</name>
</gene>
<evidence type="ECO:0000313" key="1">
    <source>
        <dbReference type="EMBL" id="ANA49338.1"/>
    </source>
</evidence>
<sequence>MAYVAIHLITESCDHSTHLMEYLHIDDVVDDIKEMFGGEFAYIQGIHVAAEVAGDTTKIERAIREAVDEAMEECYE</sequence>
<keyword evidence="2" id="KW-1185">Reference proteome</keyword>
<dbReference type="Proteomes" id="UP000223738">
    <property type="component" value="Segment"/>
</dbReference>
<protein>
    <submittedName>
        <fullName evidence="1">Uncharacterized protein</fullName>
    </submittedName>
</protein>
<name>A0A1S5R1T1_9CAUD</name>